<protein>
    <recommendedName>
        <fullName evidence="2">Peptidase C1A papain C-terminal domain-containing protein</fullName>
    </recommendedName>
</protein>
<proteinExistence type="inferred from homology"/>
<accession>A0A9P0GXX7</accession>
<dbReference type="Pfam" id="PF00112">
    <property type="entry name" value="Peptidase_C1"/>
    <property type="match status" value="1"/>
</dbReference>
<dbReference type="InterPro" id="IPR000668">
    <property type="entry name" value="Peptidase_C1A_C"/>
</dbReference>
<evidence type="ECO:0000313" key="4">
    <source>
        <dbReference type="Proteomes" id="UP001153712"/>
    </source>
</evidence>
<comment type="similarity">
    <text evidence="1">Belongs to the peptidase C1 family.</text>
</comment>
<evidence type="ECO:0000313" key="3">
    <source>
        <dbReference type="EMBL" id="CAH1188613.1"/>
    </source>
</evidence>
<evidence type="ECO:0000256" key="1">
    <source>
        <dbReference type="ARBA" id="ARBA00008455"/>
    </source>
</evidence>
<keyword evidence="4" id="KW-1185">Reference proteome</keyword>
<evidence type="ECO:0000259" key="2">
    <source>
        <dbReference type="SMART" id="SM00645"/>
    </source>
</evidence>
<dbReference type="InterPro" id="IPR013128">
    <property type="entry name" value="Peptidase_C1A"/>
</dbReference>
<gene>
    <name evidence="3" type="ORF">PHYEVI_LOCUS11677</name>
</gene>
<dbReference type="SMART" id="SM00645">
    <property type="entry name" value="Pept_C1"/>
    <property type="match status" value="1"/>
</dbReference>
<dbReference type="InterPro" id="IPR025660">
    <property type="entry name" value="Pept_his_AS"/>
</dbReference>
<dbReference type="Proteomes" id="UP001153712">
    <property type="component" value="Chromosome 9"/>
</dbReference>
<dbReference type="GO" id="GO:0006508">
    <property type="term" value="P:proteolysis"/>
    <property type="evidence" value="ECO:0007669"/>
    <property type="project" value="InterPro"/>
</dbReference>
<dbReference type="EMBL" id="OU900102">
    <property type="protein sequence ID" value="CAH1188613.1"/>
    <property type="molecule type" value="Genomic_DNA"/>
</dbReference>
<dbReference type="OrthoDB" id="3789175at2759"/>
<feature type="domain" description="Peptidase C1A papain C-terminal" evidence="2">
    <location>
        <begin position="93"/>
        <end position="379"/>
    </location>
</feature>
<dbReference type="SUPFAM" id="SSF54001">
    <property type="entry name" value="Cysteine proteinases"/>
    <property type="match status" value="1"/>
</dbReference>
<dbReference type="GO" id="GO:0008234">
    <property type="term" value="F:cysteine-type peptidase activity"/>
    <property type="evidence" value="ECO:0007669"/>
    <property type="project" value="InterPro"/>
</dbReference>
<dbReference type="CDD" id="cd02620">
    <property type="entry name" value="Peptidase_C1A_CathepsinB"/>
    <property type="match status" value="1"/>
</dbReference>
<sequence>MKTTPMHYLTLLLGFSVTKYTWGFIRVDVNWLTDNYVQTINEQSKGRWKASRNAFDKFTDEQLLVLGGLKAYHPDPKFKPYTKRYDNINRTKIPPSFDARQHWPQCGSIGVVRDQRYCGASWDFAAAEVMSDRICVASQGMIEFTFSVEELIACCESCGNGCTSGYLYTPFEYWRIYGIPSGGDQYRSELLYNSTANELSKLTKGDLIDIIVTKEVPCTINVSKTTKEIIEKGNYKYNYLHQGCKPFTASNGVNPVCSPHCTLGYNKSLESDRRHGLAAYHVHPDVAQIQTEILTNGPVVAAIDLYKDYFAYKEGIYEHTSWELVGRHAVKIIGWGVENGVPYWLLMNSWGSEFGVEGVSKIQRGVNQCGIEYSVTGGVPNVME</sequence>
<dbReference type="AlphaFoldDB" id="A0A9P0GXX7"/>
<dbReference type="PANTHER" id="PTHR12411">
    <property type="entry name" value="CYSTEINE PROTEASE FAMILY C1-RELATED"/>
    <property type="match status" value="1"/>
</dbReference>
<dbReference type="PROSITE" id="PS00639">
    <property type="entry name" value="THIOL_PROTEASE_HIS"/>
    <property type="match status" value="1"/>
</dbReference>
<reference evidence="3" key="1">
    <citation type="submission" date="2022-01" db="EMBL/GenBank/DDBJ databases">
        <authorList>
            <person name="King R."/>
        </authorList>
    </citation>
    <scope>NUCLEOTIDE SEQUENCE</scope>
</reference>
<dbReference type="InterPro" id="IPR038765">
    <property type="entry name" value="Papain-like_cys_pep_sf"/>
</dbReference>
<name>A0A9P0GXX7_PHYSR</name>
<dbReference type="Gene3D" id="3.90.70.10">
    <property type="entry name" value="Cysteine proteinases"/>
    <property type="match status" value="1"/>
</dbReference>
<organism evidence="3 4">
    <name type="scientific">Phyllotreta striolata</name>
    <name type="common">Striped flea beetle</name>
    <name type="synonym">Crioceris striolata</name>
    <dbReference type="NCBI Taxonomy" id="444603"/>
    <lineage>
        <taxon>Eukaryota</taxon>
        <taxon>Metazoa</taxon>
        <taxon>Ecdysozoa</taxon>
        <taxon>Arthropoda</taxon>
        <taxon>Hexapoda</taxon>
        <taxon>Insecta</taxon>
        <taxon>Pterygota</taxon>
        <taxon>Neoptera</taxon>
        <taxon>Endopterygota</taxon>
        <taxon>Coleoptera</taxon>
        <taxon>Polyphaga</taxon>
        <taxon>Cucujiformia</taxon>
        <taxon>Chrysomeloidea</taxon>
        <taxon>Chrysomelidae</taxon>
        <taxon>Galerucinae</taxon>
        <taxon>Alticini</taxon>
        <taxon>Phyllotreta</taxon>
    </lineage>
</organism>